<evidence type="ECO:0000256" key="3">
    <source>
        <dbReference type="SAM" id="MobiDB-lite"/>
    </source>
</evidence>
<dbReference type="InterPro" id="IPR047589">
    <property type="entry name" value="DUF11_rpt"/>
</dbReference>
<dbReference type="Pfam" id="PF25549">
    <property type="entry name" value="DUF7927"/>
    <property type="match status" value="19"/>
</dbReference>
<evidence type="ECO:0000259" key="6">
    <source>
        <dbReference type="PROSITE" id="PS50853"/>
    </source>
</evidence>
<evidence type="ECO:0000256" key="1">
    <source>
        <dbReference type="ARBA" id="ARBA00023295"/>
    </source>
</evidence>
<evidence type="ECO:0000313" key="7">
    <source>
        <dbReference type="EMBL" id="TDW24390.1"/>
    </source>
</evidence>
<dbReference type="NCBIfam" id="TIGR01451">
    <property type="entry name" value="B_ant_repeat"/>
    <property type="match status" value="8"/>
</dbReference>
<feature type="compositionally biased region" description="Polar residues" evidence="3">
    <location>
        <begin position="2288"/>
        <end position="2302"/>
    </location>
</feature>
<evidence type="ECO:0000259" key="5">
    <source>
        <dbReference type="PROSITE" id="PS50093"/>
    </source>
</evidence>
<feature type="compositionally biased region" description="Polar residues" evidence="3">
    <location>
        <begin position="452"/>
        <end position="471"/>
    </location>
</feature>
<dbReference type="Gene3D" id="2.60.120.200">
    <property type="match status" value="1"/>
</dbReference>
<feature type="domain" description="Fibronectin type-III" evidence="6">
    <location>
        <begin position="670"/>
        <end position="763"/>
    </location>
</feature>
<keyword evidence="2" id="KW-0624">Polysaccharide degradation</keyword>
<dbReference type="GO" id="GO:0016020">
    <property type="term" value="C:membrane"/>
    <property type="evidence" value="ECO:0007669"/>
    <property type="project" value="InterPro"/>
</dbReference>
<dbReference type="SUPFAM" id="SSF49899">
    <property type="entry name" value="Concanavalin A-like lectins/glucanases"/>
    <property type="match status" value="1"/>
</dbReference>
<dbReference type="PROSITE" id="PS50093">
    <property type="entry name" value="PKD"/>
    <property type="match status" value="1"/>
</dbReference>
<dbReference type="InterPro" id="IPR000601">
    <property type="entry name" value="PKD_dom"/>
</dbReference>
<dbReference type="SUPFAM" id="SSF49265">
    <property type="entry name" value="Fibronectin type III"/>
    <property type="match status" value="1"/>
</dbReference>
<evidence type="ECO:0000256" key="4">
    <source>
        <dbReference type="SAM" id="SignalP"/>
    </source>
</evidence>
<dbReference type="OrthoDB" id="158862at2"/>
<feature type="domain" description="Fibronectin type-III" evidence="6">
    <location>
        <begin position="579"/>
        <end position="669"/>
    </location>
</feature>
<dbReference type="GO" id="GO:0004553">
    <property type="term" value="F:hydrolase activity, hydrolyzing O-glycosyl compounds"/>
    <property type="evidence" value="ECO:0007669"/>
    <property type="project" value="InterPro"/>
</dbReference>
<dbReference type="PROSITE" id="PS50853">
    <property type="entry name" value="FN3"/>
    <property type="match status" value="2"/>
</dbReference>
<dbReference type="InterPro" id="IPR051172">
    <property type="entry name" value="Chlamydia_OmcB"/>
</dbReference>
<dbReference type="GO" id="GO:0000272">
    <property type="term" value="P:polysaccharide catabolic process"/>
    <property type="evidence" value="ECO:0007669"/>
    <property type="project" value="UniProtKB-KW"/>
</dbReference>
<accession>A0A4R8A7T6</accession>
<keyword evidence="4" id="KW-0732">Signal</keyword>
<feature type="region of interest" description="Disordered" evidence="3">
    <location>
        <begin position="452"/>
        <end position="473"/>
    </location>
</feature>
<keyword evidence="1" id="KW-0326">Glycosidase</keyword>
<dbReference type="EMBL" id="SODF01000001">
    <property type="protein sequence ID" value="TDW24390.1"/>
    <property type="molecule type" value="Genomic_DNA"/>
</dbReference>
<dbReference type="Gene3D" id="2.60.40.10">
    <property type="entry name" value="Immunoglobulins"/>
    <property type="match status" value="10"/>
</dbReference>
<keyword evidence="1" id="KW-0378">Hydrolase</keyword>
<dbReference type="InterPro" id="IPR057687">
    <property type="entry name" value="DUF7927"/>
</dbReference>
<dbReference type="SMART" id="SM00060">
    <property type="entry name" value="FN3"/>
    <property type="match status" value="2"/>
</dbReference>
<dbReference type="Proteomes" id="UP000295447">
    <property type="component" value="Unassembled WGS sequence"/>
</dbReference>
<dbReference type="CDD" id="cd00063">
    <property type="entry name" value="FN3"/>
    <property type="match status" value="2"/>
</dbReference>
<organism evidence="7 8">
    <name type="scientific">Kribbella kalugense</name>
    <dbReference type="NCBI Taxonomy" id="2512221"/>
    <lineage>
        <taxon>Bacteria</taxon>
        <taxon>Bacillati</taxon>
        <taxon>Actinomycetota</taxon>
        <taxon>Actinomycetes</taxon>
        <taxon>Propionibacteriales</taxon>
        <taxon>Kribbellaceae</taxon>
        <taxon>Kribbella</taxon>
    </lineage>
</organism>
<dbReference type="InterPro" id="IPR013783">
    <property type="entry name" value="Ig-like_fold"/>
</dbReference>
<dbReference type="Pfam" id="PF05345">
    <property type="entry name" value="He_PIG"/>
    <property type="match status" value="2"/>
</dbReference>
<feature type="chain" id="PRO_5020965729" evidence="4">
    <location>
        <begin position="32"/>
        <end position="3873"/>
    </location>
</feature>
<feature type="signal peptide" evidence="4">
    <location>
        <begin position="1"/>
        <end position="31"/>
    </location>
</feature>
<dbReference type="InterPro" id="IPR015919">
    <property type="entry name" value="Cadherin-like_sf"/>
</dbReference>
<keyword evidence="2" id="KW-0119">Carbohydrate metabolism</keyword>
<proteinExistence type="predicted"/>
<dbReference type="GO" id="GO:0030247">
    <property type="term" value="F:polysaccharide binding"/>
    <property type="evidence" value="ECO:0007669"/>
    <property type="project" value="InterPro"/>
</dbReference>
<feature type="region of interest" description="Disordered" evidence="3">
    <location>
        <begin position="1510"/>
        <end position="1531"/>
    </location>
</feature>
<dbReference type="PANTHER" id="PTHR34819">
    <property type="entry name" value="LARGE CYSTEINE-RICH PERIPLASMIC PROTEIN OMCB"/>
    <property type="match status" value="1"/>
</dbReference>
<name>A0A4R8A7T6_9ACTN</name>
<evidence type="ECO:0000313" key="8">
    <source>
        <dbReference type="Proteomes" id="UP000295447"/>
    </source>
</evidence>
<dbReference type="InterPro" id="IPR036116">
    <property type="entry name" value="FN3_sf"/>
</dbReference>
<reference evidence="7 8" key="1">
    <citation type="submission" date="2019-03" db="EMBL/GenBank/DDBJ databases">
        <title>Genomic Encyclopedia of Type Strains, Phase III (KMG-III): the genomes of soil and plant-associated and newly described type strains.</title>
        <authorList>
            <person name="Whitman W."/>
        </authorList>
    </citation>
    <scope>NUCLEOTIDE SEQUENCE [LARGE SCALE GENOMIC DNA]</scope>
    <source>
        <strain evidence="7 8">VKM Ac-2570</strain>
    </source>
</reference>
<dbReference type="RefSeq" id="WP_134119571.1">
    <property type="nucleotide sequence ID" value="NZ_SODF01000001.1"/>
</dbReference>
<evidence type="ECO:0000256" key="2">
    <source>
        <dbReference type="ARBA" id="ARBA00023326"/>
    </source>
</evidence>
<dbReference type="Pfam" id="PF00041">
    <property type="entry name" value="fn3"/>
    <property type="match status" value="2"/>
</dbReference>
<feature type="region of interest" description="Disordered" evidence="3">
    <location>
        <begin position="2288"/>
        <end position="2310"/>
    </location>
</feature>
<keyword evidence="8" id="KW-1185">Reference proteome</keyword>
<protein>
    <submittedName>
        <fullName evidence="7">Putative repeat protein (TIGR01451 family)</fullName>
    </submittedName>
</protein>
<comment type="caution">
    <text evidence="7">The sequence shown here is derived from an EMBL/GenBank/DDBJ whole genome shotgun (WGS) entry which is preliminary data.</text>
</comment>
<dbReference type="SUPFAM" id="SSF49313">
    <property type="entry name" value="Cadherin-like"/>
    <property type="match status" value="3"/>
</dbReference>
<dbReference type="GO" id="GO:0005509">
    <property type="term" value="F:calcium ion binding"/>
    <property type="evidence" value="ECO:0007669"/>
    <property type="project" value="InterPro"/>
</dbReference>
<gene>
    <name evidence="7" type="ORF">EV650_3269</name>
</gene>
<feature type="domain" description="PKD" evidence="5">
    <location>
        <begin position="850"/>
        <end position="934"/>
    </location>
</feature>
<dbReference type="InterPro" id="IPR013320">
    <property type="entry name" value="ConA-like_dom_sf"/>
</dbReference>
<sequence>MPRRSRPLILALTLALLCTTLAIVTTSTAGAAGTVLFENLFNNRTVDGTGTVTVPSSTNGTNVACLSAAGNSATLPLLSCAGSADLQGFGKLRLTNSTTNQVGGVFGQTSFPTSNGLDVTFTSYQWGGNNADGIAFLLAAVDPANPASATRIGPSGGSLGYSPAGSIGGLPNAYLGVGLDVFGNFSATAFQGTGCTNAPNITSTTPGAVVVRGPGNGLAGYCGLTTTSDGTTASKVILRAAIRAVSAVPVQVLINPTGAAFTSDSGVTVAAGTYKVVVTPVGQPTKTLTGPLPSVAAGLYPSSSWLGTNGVPKQLSFGFVGSTGSVTDVHEISAVKVLTFNPVPQLAVSTTSYTATSSQPGDPVTYRVASSVLAGADENNPISVTQTVPAGVVPVGAYGNGWTCAAAVGQSISCTTTAGSFAAGTVLPPITVVAIVIGSNVTSALVQSNSTVRASSADASPGTDTTATGGTLPSAPSGLTVVPAIGSIAGTNSLTISGANITAATAIEIGTTAQQQAGTPTVLLPCSGAPAAGCFTVSGGNLVVSSMPARSAAATVSVTVVTSGVASAASYVYADRPVAPAKPTATAGITSATVSWVAPTANGSPITGYVVTPYAAGVAQTPLSFDASTTSRVLTGLTPATSYTFIVTAINAYGTSDPSAQSAAVVPYTLPGAPAITAVSAGSLSAVLTWSTPNNGGSTITGYVVTPYVGLAAQTTQSFSGSGTTRSVTGLSAGVSYTFTVAAQNLAGTGPASAKSAAVTPNQSPSLTFAAPPAGEVGVAYNRLLTVTNGTSPFVWSISTGALPAGLALNASSGLLSGTPSVAGTFPVTVMVTDASGLTATKAATLVIAAAPAITFAPAAGEVSVAYTHQPTLTGGTGPFTWSVTSGSLPAGLTLDASSGLVSGTPTTAGSFAVTLTVADSFGQTAARTATVLIVALPAFATTPTPTGQVGVSYPHSFDVTGGAFPLVWSLTAGTLPPGLVFDTATGSLSGTPTTTGTFTFTISVVDANSQTASRTVTIVIAAGPLQILKDANVTSAAAGSVVVYTISVTNTGPAAFSSVTLTDPLTGVLDDAAYNANASATSGSVSYAAPTISWSGDLAGSATVTITYSVTVNNPVVGNKVLTNTVTSSTLGTNCVNGSTDARCSATVSIPGLTIVKSADRSTTTPGGTVRLNIVVTNTGQTAYPGATVTDGLAGMLDDADYNADATATSGNLSYTAPSLTWTGSLPVGATATITYSVTVNDPDPGDRSLTGTVVSPSAGSPCPGGNPAVQCSVAVTVLVPALSITNSADPSSTTPGGVVAYTVALANTGQTPYPGTTVSIALAAALDDGVYGGNATASAGSIAFNAGTSTLTWTGNLAVGSAITITYSITVRDPDPGDKTLTTAVTAPVSGSTCPTAGASPLCTSTVQVRVPGLSIAVSANVATATPGTIVRYTLSISNTGQTSYPAANVSHALSGVLDDADYNSDAAATAGTVTFAGTALNWSGELVIGATATVTYSASVRQPTTGNRILSTSTSSTTPGNNCPVGGTDPRCATTTTVLVPALVITATADSATTTPGSVVRFTITAHNTGQTSYNDLAIPADLSGTLDDADYNNDGAVSAGSLISHPDGTSSWLVDLAPGETENGTFSVTVNNGASGDRSLVVVATAEAAGSTCPAASPAPGCRAVVSVLMPGLTITKTADTSTTVPGGVVRYTISVLNNGETAYSAASLDDDLAMVMADAVYSGDATTTTGAIGFSGTVLSWSGALAPGAAATISYSVTVRNPDPGDKRLLNRVDSATAGSNCASTSVDPRCAASVDVLVPGLTVVKSAGAATTTPGATVGYTVTVTNSGATPTAGATFSDALVDLLDDADYNADAAAGTGSVSFSGSVLTWSGDLAVGATATVTFSATVHLVDGGNNLLTDTITSGSSGANCSLGSADTRCATTVAVARLILFQSYPQPTTTPGSLIQLTATFTNTGQVPYTGITISSPSSGVVDDAIPTGDQTATSGTLTLSSTAITWTGSIPVGTVVTVTGSLTVEDPPTGDLLVTGKLSSSAPGNNCPAGGSDSRCVASVSVLVPQLTISKVANTTATAPGGTVSYTILVHNTGQTPYAGAAVTDSLVGLVDKATYNNDASATSGTLTFNSRTLSWVGDVAPSATVTITFSVTVPGTVTGDKLLVNSVSSTAVGNTCPPAGGNAACHSLVAILTPGLTLEKTADLTNATLGTTVPYTVTAMNTGQIPLPAATFSDSLAGVLDDATYGSASASSGTVTFSAGVLSWSGALAPGASATVSYTVTINKPASGDGTMSNTVSSSTPGNNCPAGAGDSRCTATVTVTKSVTLTITKTADVTSTVAAGTVRYTVKVTNSSILPIVAAQFTDPLADILDDATFNNDATASSGSVTFTSPTLSWHGSVGPSSTITVAYSVTVKSPHTGDGRLTGTVNSTSLLSSNNCVAGSTDPRCTNTVTVAALLLEQHYLESSTTPGSVVHLTASFINTGQTPYVGISVSSPGGDTLDDAVANGDQAASSGTLVITPIAITWTGNIPVGGRVDLSGTLTVENPDLGNLLMTATTVSAAPGNNCPVGGSDPVCTALLPVLLPGLTITKTAGTTFVVPGGTATYTITVHNSGQTPYAGATVTDSLAGVVDDATYNANATATTGVVTFAGQTLTWAGDLAVGQTVTISYSVTAHTPGTGDKTMVNPVSSTATGSTCPPASGNPACRVTIAVLTPAVTITSAASAAQTIPGAVVSYTITATNAGQLPYPAATFDLPLGGVLDDATLTGTASATSGSVTVTGGILHWTGVLGTGAAATITYAVTVNQPDAGDYSLDQTVVSSSAGSTCPAAGADPRCSVSVPVASLLISNVADAVTTEPTSAVRNTVTITNVGRVPYFGVSINDDFAGSLDDATYNGDAAATAGSLLLVTGTGRISWTGDLAAGTTVSVTGSLKVNNPDLGNKVMSTRVTTDAPASNCPTASPQSACLTSVTVLIPALTLSKTADRTTVGPGGSVVYTITAHNTGQTTYVGAQVHDSLAGILTDSAYAGDGTADSGLVTFDGTTLTWTGDLAIGASVIITYSVRVDDPDLGGRTMANQVNSSELGSTCPLDDPTSACTTLVNVLVPLLDIAVAADRTTAVPGTAVAYTVTIRNSGQTDYLAANVATLLAGVLDDATYTNDATATSGVLTYSSPQLVWSGDLAIGATATVTYSVIVTDPPAGDHSMLTSTASAVPGSTCGTDAQCTNTVTILIPGQMVSTTADKVSTTPGDQITFTTTVQNTGQTPYASVSLSSSLTDLLDDVTFDGQIAASVGVATYSAPNLSWSGALPIGAVATLRYTVTVDNPDLGNKLLTATVVAPAPGSSCPAGGSAPACTATVTVLVPALTIAISADAPTTTPGGTVTYTVVIANTGQTPYDGAVVSDALSGVLPDSEYNEDATASSGTVTFTSPILSWTGDLLVGASTTITYSITVDDPDPGDKLLINTVSSAAPGSSCPAGSPLPHCSVLVRVLVPALSITKAADTVAVAAGNVLRYTIRVVNTGQTDYFPATFSDILTGVLDDAGYAGDAAASVGTIAYSNSTLVWTGALAAGAAATVTYSVTALFPAVGDHRLANAVFSGSAGSSCVSGAEPGCGSTVTVLVPALTISKTADRTQVVAGSSLHYTIEATNTGEADYPAATLTDSLVGVQDDASYSNDAAASSGVVTYSTGTLTWNGAIPRGATVLITYSVAVPVTGAGDGVLTNTVTSEAVGENCAPGDCTTSTPIAPLTLTLTGLTTSFLLTGLPNSTISSDGTVTMTVTTNSTTGYSVSVQAAGTALLPATPGNPATIPIDQLGVRESGDADFVPLSSTDPVVVHQQNAASAPGGDAVSNDYQIRIPFVSSDTYSTTLDYIASSQ</sequence>
<dbReference type="InterPro" id="IPR003961">
    <property type="entry name" value="FN3_dom"/>
</dbReference>
<dbReference type="Gene3D" id="2.60.40.290">
    <property type="match status" value="1"/>
</dbReference>
<dbReference type="InterPro" id="IPR012291">
    <property type="entry name" value="CBM2_carb-bd_dom_sf"/>
</dbReference>